<dbReference type="EMBL" id="FMYP01000039">
    <property type="protein sequence ID" value="SDC59833.1"/>
    <property type="molecule type" value="Genomic_DNA"/>
</dbReference>
<name>A0A1G6MWB7_9BACT</name>
<keyword evidence="1" id="KW-0472">Membrane</keyword>
<dbReference type="Proteomes" id="UP000199452">
    <property type="component" value="Unassembled WGS sequence"/>
</dbReference>
<reference evidence="2 3" key="1">
    <citation type="submission" date="2016-09" db="EMBL/GenBank/DDBJ databases">
        <authorList>
            <person name="Capua I."/>
            <person name="De Benedictis P."/>
            <person name="Joannis T."/>
            <person name="Lombin L.H."/>
            <person name="Cattoli G."/>
        </authorList>
    </citation>
    <scope>NUCLEOTIDE SEQUENCE [LARGE SCALE GENOMIC DNA]</scope>
    <source>
        <strain evidence="2 3">A7P-90m</strain>
    </source>
</reference>
<keyword evidence="1" id="KW-1133">Transmembrane helix</keyword>
<accession>A0A1G6MWB7</accession>
<sequence length="83" mass="9623">MRRARVFLAITAYIVFIEKYISKSFIALFGSKPKSKKEGKDSRTFNSTSIPVQIFISNRFFTPQKMVCNLGLVNGFFDRHLRI</sequence>
<keyword evidence="1" id="KW-0812">Transmembrane</keyword>
<feature type="transmembrane region" description="Helical" evidence="1">
    <location>
        <begin position="6"/>
        <end position="30"/>
    </location>
</feature>
<evidence type="ECO:0000256" key="1">
    <source>
        <dbReference type="SAM" id="Phobius"/>
    </source>
</evidence>
<organism evidence="2 3">
    <name type="scientific">Williamwhitmania taraxaci</name>
    <dbReference type="NCBI Taxonomy" id="1640674"/>
    <lineage>
        <taxon>Bacteria</taxon>
        <taxon>Pseudomonadati</taxon>
        <taxon>Bacteroidota</taxon>
        <taxon>Bacteroidia</taxon>
        <taxon>Bacteroidales</taxon>
        <taxon>Williamwhitmaniaceae</taxon>
        <taxon>Williamwhitmania</taxon>
    </lineage>
</organism>
<protein>
    <submittedName>
        <fullName evidence="2">Uncharacterized protein</fullName>
    </submittedName>
</protein>
<gene>
    <name evidence="2" type="ORF">SAMN05216323_10394</name>
</gene>
<evidence type="ECO:0000313" key="3">
    <source>
        <dbReference type="Proteomes" id="UP000199452"/>
    </source>
</evidence>
<dbReference type="STRING" id="1640674.SAMN05216323_10394"/>
<evidence type="ECO:0000313" key="2">
    <source>
        <dbReference type="EMBL" id="SDC59833.1"/>
    </source>
</evidence>
<keyword evidence="3" id="KW-1185">Reference proteome</keyword>
<dbReference type="AlphaFoldDB" id="A0A1G6MWB7"/>
<proteinExistence type="predicted"/>